<dbReference type="InterPro" id="IPR006076">
    <property type="entry name" value="FAD-dep_OxRdtase"/>
</dbReference>
<dbReference type="PRINTS" id="PR00420">
    <property type="entry name" value="RNGMNOXGNASE"/>
</dbReference>
<name>A0A396RLW4_9SPHN</name>
<dbReference type="Gene3D" id="3.50.50.60">
    <property type="entry name" value="FAD/NAD(P)-binding domain"/>
    <property type="match status" value="2"/>
</dbReference>
<dbReference type="GO" id="GO:0005737">
    <property type="term" value="C:cytoplasm"/>
    <property type="evidence" value="ECO:0007669"/>
    <property type="project" value="TreeGrafter"/>
</dbReference>
<dbReference type="InterPro" id="IPR036188">
    <property type="entry name" value="FAD/NAD-bd_sf"/>
</dbReference>
<dbReference type="PANTHER" id="PTHR13847:SF280">
    <property type="entry name" value="D-AMINO ACID DEHYDROGENASE"/>
    <property type="match status" value="1"/>
</dbReference>
<gene>
    <name evidence="4" type="ORF">D1610_10245</name>
</gene>
<evidence type="ECO:0000313" key="4">
    <source>
        <dbReference type="EMBL" id="RHW17350.1"/>
    </source>
</evidence>
<evidence type="ECO:0000256" key="2">
    <source>
        <dbReference type="ARBA" id="ARBA00023002"/>
    </source>
</evidence>
<dbReference type="GO" id="GO:0005886">
    <property type="term" value="C:plasma membrane"/>
    <property type="evidence" value="ECO:0007669"/>
    <property type="project" value="TreeGrafter"/>
</dbReference>
<dbReference type="EMBL" id="QWLV01000004">
    <property type="protein sequence ID" value="RHW17350.1"/>
    <property type="molecule type" value="Genomic_DNA"/>
</dbReference>
<feature type="domain" description="FAD dependent oxidoreductase" evidence="3">
    <location>
        <begin position="6"/>
        <end position="401"/>
    </location>
</feature>
<dbReference type="AlphaFoldDB" id="A0A396RLW4"/>
<accession>A0A396RLW4</accession>
<dbReference type="GO" id="GO:0055130">
    <property type="term" value="P:D-alanine catabolic process"/>
    <property type="evidence" value="ECO:0007669"/>
    <property type="project" value="TreeGrafter"/>
</dbReference>
<keyword evidence="2" id="KW-0560">Oxidoreductase</keyword>
<evidence type="ECO:0000259" key="3">
    <source>
        <dbReference type="Pfam" id="PF01266"/>
    </source>
</evidence>
<reference evidence="4 5" key="1">
    <citation type="submission" date="2018-08" db="EMBL/GenBank/DDBJ databases">
        <title>The multiple taxonomic identification of Sphingomonas gilva.</title>
        <authorList>
            <person name="Zhu D."/>
            <person name="Zheng S."/>
        </authorList>
    </citation>
    <scope>NUCLEOTIDE SEQUENCE [LARGE SCALE GENOMIC DNA]</scope>
    <source>
        <strain evidence="4 5">ZDH117</strain>
    </source>
</reference>
<dbReference type="SUPFAM" id="SSF51905">
    <property type="entry name" value="FAD/NAD(P)-binding domain"/>
    <property type="match status" value="1"/>
</dbReference>
<evidence type="ECO:0000256" key="1">
    <source>
        <dbReference type="ARBA" id="ARBA00009410"/>
    </source>
</evidence>
<dbReference type="GO" id="GO:0008718">
    <property type="term" value="F:D-amino-acid dehydrogenase activity"/>
    <property type="evidence" value="ECO:0007669"/>
    <property type="project" value="TreeGrafter"/>
</dbReference>
<dbReference type="Proteomes" id="UP000266693">
    <property type="component" value="Unassembled WGS sequence"/>
</dbReference>
<dbReference type="SUPFAM" id="SSF54373">
    <property type="entry name" value="FAD-linked reductases, C-terminal domain"/>
    <property type="match status" value="1"/>
</dbReference>
<keyword evidence="5" id="KW-1185">Reference proteome</keyword>
<sequence>MKGDGDVLVIGAGVVGVTTALALIERGRRVTLVDAAEGPGLGTSYANGAQLSYAYTDALASPAMVAQMPRLIAAADPAFRLRPSLDPDFLRWGLAFLRNATATRFHRNTIAGLTLAIESRLALHGLVERHGIEFAHATPGKLHIYRNAKGLAAAAELAAIKRTMGFDQHVLGVDEAVAAEPMLDAIRRDMAGALHTPEEEVGDPYRFCLGALAALKASERFTGCFRSRVSRIDARGGRPAVVTDNGGRIDAATIILCAGADAAKLARTAGARLPIQPMKGYSLTAPPGAAAPEVSITDVSNRVVFARLGNRMRIAGLADLGVRDRRVDPRRFAALVGSARAALPGAADYDNIEQSWAGLRPMTPDSLPIIRKIAPGVFANAGHGALGWTYAAGAAERVARLIGEGN</sequence>
<comment type="caution">
    <text evidence="4">The sequence shown here is derived from an EMBL/GenBank/DDBJ whole genome shotgun (WGS) entry which is preliminary data.</text>
</comment>
<protein>
    <submittedName>
        <fullName evidence="4">FAD-dependent oxidoreductase</fullName>
    </submittedName>
</protein>
<evidence type="ECO:0000313" key="5">
    <source>
        <dbReference type="Proteomes" id="UP000266693"/>
    </source>
</evidence>
<dbReference type="Pfam" id="PF01266">
    <property type="entry name" value="DAO"/>
    <property type="match status" value="1"/>
</dbReference>
<dbReference type="Gene3D" id="3.30.9.10">
    <property type="entry name" value="D-Amino Acid Oxidase, subunit A, domain 2"/>
    <property type="match status" value="1"/>
</dbReference>
<organism evidence="4 5">
    <name type="scientific">Sphingomonas gilva</name>
    <dbReference type="NCBI Taxonomy" id="2305907"/>
    <lineage>
        <taxon>Bacteria</taxon>
        <taxon>Pseudomonadati</taxon>
        <taxon>Pseudomonadota</taxon>
        <taxon>Alphaproteobacteria</taxon>
        <taxon>Sphingomonadales</taxon>
        <taxon>Sphingomonadaceae</taxon>
        <taxon>Sphingomonas</taxon>
    </lineage>
</organism>
<comment type="similarity">
    <text evidence="1">Belongs to the DadA oxidoreductase family.</text>
</comment>
<dbReference type="PANTHER" id="PTHR13847">
    <property type="entry name" value="SARCOSINE DEHYDROGENASE-RELATED"/>
    <property type="match status" value="1"/>
</dbReference>
<dbReference type="RefSeq" id="WP_118864098.1">
    <property type="nucleotide sequence ID" value="NZ_QWLV01000004.1"/>
</dbReference>
<proteinExistence type="inferred from homology"/>
<dbReference type="OrthoDB" id="9805337at2"/>